<proteinExistence type="predicted"/>
<sequence length="114" mass="13022">MVTLGERIKSIRTKKNISQKELAEALNVNRSAISLYETNRKSPSRENTYKIATVLGVSIDYLLGMPTDLSLETEKINSETAHLMKRLDNMPQETKQNIIKLIDDLIKIHEKSHD</sequence>
<name>A0A1W6A7A3_BACMY</name>
<evidence type="ECO:0000313" key="4">
    <source>
        <dbReference type="Proteomes" id="UP000192932"/>
    </source>
</evidence>
<dbReference type="PANTHER" id="PTHR46558:SF11">
    <property type="entry name" value="HTH-TYPE TRANSCRIPTIONAL REGULATOR XRE"/>
    <property type="match status" value="1"/>
</dbReference>
<dbReference type="PROSITE" id="PS50943">
    <property type="entry name" value="HTH_CROC1"/>
    <property type="match status" value="1"/>
</dbReference>
<dbReference type="InterPro" id="IPR010982">
    <property type="entry name" value="Lambda_DNA-bd_dom_sf"/>
</dbReference>
<dbReference type="PANTHER" id="PTHR46558">
    <property type="entry name" value="TRACRIPTIONAL REGULATORY PROTEIN-RELATED-RELATED"/>
    <property type="match status" value="1"/>
</dbReference>
<feature type="domain" description="HTH cro/C1-type" evidence="2">
    <location>
        <begin position="8"/>
        <end position="62"/>
    </location>
</feature>
<evidence type="ECO:0000256" key="1">
    <source>
        <dbReference type="ARBA" id="ARBA00023125"/>
    </source>
</evidence>
<dbReference type="EMBL" id="CP020743">
    <property type="protein sequence ID" value="ARJ21745.1"/>
    <property type="molecule type" value="Genomic_DNA"/>
</dbReference>
<dbReference type="AlphaFoldDB" id="A0A1W6A7A3"/>
<dbReference type="SMART" id="SM00530">
    <property type="entry name" value="HTH_XRE"/>
    <property type="match status" value="1"/>
</dbReference>
<dbReference type="SUPFAM" id="SSF47413">
    <property type="entry name" value="lambda repressor-like DNA-binding domains"/>
    <property type="match status" value="1"/>
</dbReference>
<gene>
    <name evidence="3" type="ORF">B7492_10975</name>
</gene>
<dbReference type="Gene3D" id="1.10.260.40">
    <property type="entry name" value="lambda repressor-like DNA-binding domains"/>
    <property type="match status" value="1"/>
</dbReference>
<organism evidence="3 4">
    <name type="scientific">Bacillus mycoides</name>
    <dbReference type="NCBI Taxonomy" id="1405"/>
    <lineage>
        <taxon>Bacteria</taxon>
        <taxon>Bacillati</taxon>
        <taxon>Bacillota</taxon>
        <taxon>Bacilli</taxon>
        <taxon>Bacillales</taxon>
        <taxon>Bacillaceae</taxon>
        <taxon>Bacillus</taxon>
        <taxon>Bacillus cereus group</taxon>
    </lineage>
</organism>
<dbReference type="CDD" id="cd00093">
    <property type="entry name" value="HTH_XRE"/>
    <property type="match status" value="1"/>
</dbReference>
<evidence type="ECO:0000259" key="2">
    <source>
        <dbReference type="PROSITE" id="PS50943"/>
    </source>
</evidence>
<reference evidence="3 4" key="1">
    <citation type="submission" date="2017-04" db="EMBL/GenBank/DDBJ databases">
        <title>The Characteristic of a Fine Plant Growth-Promoting Rhizobacteria Bacillus mycoides Gnyt1 and its Whole Genome Sequencing Analysis.</title>
        <authorList>
            <person name="Li J.H."/>
            <person name="Yao T."/>
        </authorList>
    </citation>
    <scope>NUCLEOTIDE SEQUENCE [LARGE SCALE GENOMIC DNA]</scope>
    <source>
        <strain evidence="3 4">Gnyt1</strain>
    </source>
</reference>
<dbReference type="RefSeq" id="WP_085310629.1">
    <property type="nucleotide sequence ID" value="NZ_CP020743.1"/>
</dbReference>
<accession>A0A1W6A7A3</accession>
<protein>
    <submittedName>
        <fullName evidence="3">MerR family transcriptional regulator</fullName>
    </submittedName>
</protein>
<dbReference type="Proteomes" id="UP000192932">
    <property type="component" value="Chromosome"/>
</dbReference>
<dbReference type="Pfam" id="PF01381">
    <property type="entry name" value="HTH_3"/>
    <property type="match status" value="1"/>
</dbReference>
<keyword evidence="1" id="KW-0238">DNA-binding</keyword>
<evidence type="ECO:0000313" key="3">
    <source>
        <dbReference type="EMBL" id="ARJ21745.1"/>
    </source>
</evidence>
<dbReference type="GO" id="GO:0003677">
    <property type="term" value="F:DNA binding"/>
    <property type="evidence" value="ECO:0007669"/>
    <property type="project" value="UniProtKB-KW"/>
</dbReference>
<dbReference type="InterPro" id="IPR001387">
    <property type="entry name" value="Cro/C1-type_HTH"/>
</dbReference>